<sequence>MEWYNTGRNINGVFPMLKSTRLRHANRFRQIINALIRNGFGLFVQKIGLMDEVPGPRKWWTKQDQRVKSREERIRILLEELGPTFVKLGQIASTRNDIFPQPLIKELEKLQDHVTPFSYEEVEVVFEAEMGETVTDFFAEFDKKPLASASIGQVHKAKMKDGKDVAVKVQRPGIQRVIEADLDILHELAALADRHIDGAEHYRLPTLVKEFTKMIRRELDYTIEGRNADRIRKQTESSRNLYIPEVDWTCTTRKIMTMELIEGKNVSQMDTAELSKKRRKLIAETIAHSICRQIFIDGFYHADPHPGNVYVMKEDVVALLDFGMVGRLTPELRGSLASLVIGILRQNTDDIVKSLSKLGDGPIDLDVQGLKKDVDEFLHLYLNVPLHEIQFGEVINDLLALIGTYDIDVPHDVTLVAKSLVTVEAVVSELDQDLSIIEVVEPLGDELIREFMNPEYIFRRMRTYAMEYVDILRELPDTLKKSMTLIERGRLRHDINIPDAERLSLRIARIGNQLTLSILLLAVALVLGALILGITIGGTETTGWMALPILELGFIVFIVLFMWLMLSILRTRKR</sequence>
<dbReference type="InterPro" id="IPR050154">
    <property type="entry name" value="UbiB_kinase"/>
</dbReference>
<dbReference type="InterPro" id="IPR004147">
    <property type="entry name" value="ABC1_dom"/>
</dbReference>
<dbReference type="EMBL" id="FOGT01000021">
    <property type="protein sequence ID" value="SES38964.1"/>
    <property type="molecule type" value="Genomic_DNA"/>
</dbReference>
<keyword evidence="2" id="KW-0812">Transmembrane</keyword>
<feature type="transmembrane region" description="Helical" evidence="2">
    <location>
        <begin position="544"/>
        <end position="569"/>
    </location>
</feature>
<reference evidence="5" key="1">
    <citation type="submission" date="2016-10" db="EMBL/GenBank/DDBJ databases">
        <authorList>
            <person name="Varghese N."/>
            <person name="Submissions S."/>
        </authorList>
    </citation>
    <scope>NUCLEOTIDE SEQUENCE [LARGE SCALE GENOMIC DNA]</scope>
    <source>
        <strain evidence="5">S9</strain>
    </source>
</reference>
<dbReference type="Pfam" id="PF03109">
    <property type="entry name" value="ABC1"/>
    <property type="match status" value="1"/>
</dbReference>
<evidence type="ECO:0000313" key="4">
    <source>
        <dbReference type="EMBL" id="SES38964.1"/>
    </source>
</evidence>
<evidence type="ECO:0000256" key="2">
    <source>
        <dbReference type="SAM" id="Phobius"/>
    </source>
</evidence>
<gene>
    <name evidence="4" type="ORF">SAMN05518684_12166</name>
</gene>
<dbReference type="CDD" id="cd05121">
    <property type="entry name" value="ABC1_ADCK3-like"/>
    <property type="match status" value="1"/>
</dbReference>
<dbReference type="SUPFAM" id="SSF56112">
    <property type="entry name" value="Protein kinase-like (PK-like)"/>
    <property type="match status" value="1"/>
</dbReference>
<keyword evidence="2" id="KW-1133">Transmembrane helix</keyword>
<evidence type="ECO:0000313" key="5">
    <source>
        <dbReference type="Proteomes" id="UP000198571"/>
    </source>
</evidence>
<name>A0A1H9WYP3_9BACI</name>
<protein>
    <submittedName>
        <fullName evidence="4">Ubiquinone biosynthesis protein</fullName>
    </submittedName>
</protein>
<comment type="similarity">
    <text evidence="1">Belongs to the protein kinase superfamily. ADCK protein kinase family.</text>
</comment>
<dbReference type="Gene3D" id="1.10.510.10">
    <property type="entry name" value="Transferase(Phosphotransferase) domain 1"/>
    <property type="match status" value="1"/>
</dbReference>
<dbReference type="InterPro" id="IPR011009">
    <property type="entry name" value="Kinase-like_dom_sf"/>
</dbReference>
<keyword evidence="4" id="KW-0830">Ubiquinone</keyword>
<dbReference type="GO" id="GO:0004672">
    <property type="term" value="F:protein kinase activity"/>
    <property type="evidence" value="ECO:0007669"/>
    <property type="project" value="InterPro"/>
</dbReference>
<dbReference type="InterPro" id="IPR000719">
    <property type="entry name" value="Prot_kinase_dom"/>
</dbReference>
<dbReference type="AlphaFoldDB" id="A0A1H9WYP3"/>
<dbReference type="PANTHER" id="PTHR10566">
    <property type="entry name" value="CHAPERONE-ACTIVITY OF BC1 COMPLEX CABC1 -RELATED"/>
    <property type="match status" value="1"/>
</dbReference>
<accession>A0A1H9WYP3</accession>
<evidence type="ECO:0000259" key="3">
    <source>
        <dbReference type="PROSITE" id="PS50011"/>
    </source>
</evidence>
<evidence type="ECO:0000256" key="1">
    <source>
        <dbReference type="ARBA" id="ARBA00009670"/>
    </source>
</evidence>
<proteinExistence type="inferred from homology"/>
<feature type="domain" description="Protein kinase" evidence="3">
    <location>
        <begin position="140"/>
        <end position="457"/>
    </location>
</feature>
<dbReference type="PROSITE" id="PS50011">
    <property type="entry name" value="PROTEIN_KINASE_DOM"/>
    <property type="match status" value="1"/>
</dbReference>
<dbReference type="PANTHER" id="PTHR10566:SF113">
    <property type="entry name" value="PROTEIN ACTIVITY OF BC1 COMPLEX KINASE 7, CHLOROPLASTIC"/>
    <property type="match status" value="1"/>
</dbReference>
<organism evidence="4 5">
    <name type="scientific">Salipaludibacillus aurantiacus</name>
    <dbReference type="NCBI Taxonomy" id="1601833"/>
    <lineage>
        <taxon>Bacteria</taxon>
        <taxon>Bacillati</taxon>
        <taxon>Bacillota</taxon>
        <taxon>Bacilli</taxon>
        <taxon>Bacillales</taxon>
        <taxon>Bacillaceae</taxon>
    </lineage>
</organism>
<dbReference type="STRING" id="1601833.SAMN05518684_12166"/>
<dbReference type="GO" id="GO:0005524">
    <property type="term" value="F:ATP binding"/>
    <property type="evidence" value="ECO:0007669"/>
    <property type="project" value="InterPro"/>
</dbReference>
<dbReference type="Proteomes" id="UP000198571">
    <property type="component" value="Unassembled WGS sequence"/>
</dbReference>
<keyword evidence="2" id="KW-0472">Membrane</keyword>
<feature type="transmembrane region" description="Helical" evidence="2">
    <location>
        <begin position="514"/>
        <end position="538"/>
    </location>
</feature>
<keyword evidence="5" id="KW-1185">Reference proteome</keyword>